<accession>A0A5B7H8J6</accession>
<name>A0A5B7H8J6_PORTR</name>
<keyword evidence="2" id="KW-1185">Reference proteome</keyword>
<comment type="caution">
    <text evidence="1">The sequence shown here is derived from an EMBL/GenBank/DDBJ whole genome shotgun (WGS) entry which is preliminary data.</text>
</comment>
<reference evidence="1 2" key="1">
    <citation type="submission" date="2019-05" db="EMBL/GenBank/DDBJ databases">
        <title>Another draft genome of Portunus trituberculatus and its Hox gene families provides insights of decapod evolution.</title>
        <authorList>
            <person name="Jeong J.-H."/>
            <person name="Song I."/>
            <person name="Kim S."/>
            <person name="Choi T."/>
            <person name="Kim D."/>
            <person name="Ryu S."/>
            <person name="Kim W."/>
        </authorList>
    </citation>
    <scope>NUCLEOTIDE SEQUENCE [LARGE SCALE GENOMIC DNA]</scope>
    <source>
        <tissue evidence="1">Muscle</tissue>
    </source>
</reference>
<dbReference type="EMBL" id="VSRR010027916">
    <property type="protein sequence ID" value="MPC68480.1"/>
    <property type="molecule type" value="Genomic_DNA"/>
</dbReference>
<evidence type="ECO:0000313" key="2">
    <source>
        <dbReference type="Proteomes" id="UP000324222"/>
    </source>
</evidence>
<dbReference type="Proteomes" id="UP000324222">
    <property type="component" value="Unassembled WGS sequence"/>
</dbReference>
<dbReference type="AlphaFoldDB" id="A0A5B7H8J6"/>
<evidence type="ECO:0000313" key="1">
    <source>
        <dbReference type="EMBL" id="MPC68480.1"/>
    </source>
</evidence>
<protein>
    <submittedName>
        <fullName evidence="1">Uncharacterized protein</fullName>
    </submittedName>
</protein>
<organism evidence="1 2">
    <name type="scientific">Portunus trituberculatus</name>
    <name type="common">Swimming crab</name>
    <name type="synonym">Neptunus trituberculatus</name>
    <dbReference type="NCBI Taxonomy" id="210409"/>
    <lineage>
        <taxon>Eukaryota</taxon>
        <taxon>Metazoa</taxon>
        <taxon>Ecdysozoa</taxon>
        <taxon>Arthropoda</taxon>
        <taxon>Crustacea</taxon>
        <taxon>Multicrustacea</taxon>
        <taxon>Malacostraca</taxon>
        <taxon>Eumalacostraca</taxon>
        <taxon>Eucarida</taxon>
        <taxon>Decapoda</taxon>
        <taxon>Pleocyemata</taxon>
        <taxon>Brachyura</taxon>
        <taxon>Eubrachyura</taxon>
        <taxon>Portunoidea</taxon>
        <taxon>Portunidae</taxon>
        <taxon>Portuninae</taxon>
        <taxon>Portunus</taxon>
    </lineage>
</organism>
<proteinExistence type="predicted"/>
<gene>
    <name evidence="1" type="ORF">E2C01_062682</name>
</gene>
<sequence>MRATNHPIVEHFLGTAWAGHDALQLGLAPRDPAAVLNFKTTNKVTPSDGVTGSDTSLQHLRPLTRCALQWLTD</sequence>